<gene>
    <name evidence="3" type="ORF">LTRI10_LOCUS52661</name>
</gene>
<evidence type="ECO:0000313" key="4">
    <source>
        <dbReference type="Proteomes" id="UP001497516"/>
    </source>
</evidence>
<keyword evidence="4" id="KW-1185">Reference proteome</keyword>
<feature type="domain" description="Transcriptional factor DELLA N-terminal" evidence="2">
    <location>
        <begin position="34"/>
        <end position="86"/>
    </location>
</feature>
<evidence type="ECO:0000313" key="3">
    <source>
        <dbReference type="EMBL" id="CAL1413426.1"/>
    </source>
</evidence>
<sequence length="102" mass="11107">MVPYETAAISISNPPATSSSSTTTTTISKPPEIDGLLARARYKVHSSDLRHVAQRLEIAMLNSPSQHLSLLASDAVLYNPSDLSTWGTADWISRDGRVKARR</sequence>
<dbReference type="Gene3D" id="1.10.10.1290">
    <property type="entry name" value="Transcriptional regulator DELLA, N-terminal domain"/>
    <property type="match status" value="1"/>
</dbReference>
<dbReference type="InterPro" id="IPR021914">
    <property type="entry name" value="TF_DELLA_N"/>
</dbReference>
<proteinExistence type="predicted"/>
<accession>A0AAV2GRL7</accession>
<dbReference type="AlphaFoldDB" id="A0AAV2GRL7"/>
<protein>
    <recommendedName>
        <fullName evidence="2">Transcriptional factor DELLA N-terminal domain-containing protein</fullName>
    </recommendedName>
</protein>
<name>A0AAV2GRL7_9ROSI</name>
<feature type="region of interest" description="Disordered" evidence="1">
    <location>
        <begin position="1"/>
        <end position="30"/>
    </location>
</feature>
<dbReference type="EMBL" id="OZ034822">
    <property type="protein sequence ID" value="CAL1413426.1"/>
    <property type="molecule type" value="Genomic_DNA"/>
</dbReference>
<organism evidence="3 4">
    <name type="scientific">Linum trigynum</name>
    <dbReference type="NCBI Taxonomy" id="586398"/>
    <lineage>
        <taxon>Eukaryota</taxon>
        <taxon>Viridiplantae</taxon>
        <taxon>Streptophyta</taxon>
        <taxon>Embryophyta</taxon>
        <taxon>Tracheophyta</taxon>
        <taxon>Spermatophyta</taxon>
        <taxon>Magnoliopsida</taxon>
        <taxon>eudicotyledons</taxon>
        <taxon>Gunneridae</taxon>
        <taxon>Pentapetalae</taxon>
        <taxon>rosids</taxon>
        <taxon>fabids</taxon>
        <taxon>Malpighiales</taxon>
        <taxon>Linaceae</taxon>
        <taxon>Linum</taxon>
    </lineage>
</organism>
<evidence type="ECO:0000256" key="1">
    <source>
        <dbReference type="SAM" id="MobiDB-lite"/>
    </source>
</evidence>
<feature type="compositionally biased region" description="Low complexity" evidence="1">
    <location>
        <begin position="7"/>
        <end position="28"/>
    </location>
</feature>
<dbReference type="Proteomes" id="UP001497516">
    <property type="component" value="Chromosome 9"/>
</dbReference>
<dbReference type="InterPro" id="IPR038088">
    <property type="entry name" value="DELLA_N_sf"/>
</dbReference>
<reference evidence="3 4" key="1">
    <citation type="submission" date="2024-04" db="EMBL/GenBank/DDBJ databases">
        <authorList>
            <person name="Fracassetti M."/>
        </authorList>
    </citation>
    <scope>NUCLEOTIDE SEQUENCE [LARGE SCALE GENOMIC DNA]</scope>
</reference>
<evidence type="ECO:0000259" key="2">
    <source>
        <dbReference type="Pfam" id="PF12041"/>
    </source>
</evidence>
<dbReference type="Pfam" id="PF12041">
    <property type="entry name" value="DELLA"/>
    <property type="match status" value="1"/>
</dbReference>